<reference evidence="3 4" key="1">
    <citation type="submission" date="2015-07" db="EMBL/GenBank/DDBJ databases">
        <authorList>
            <consortium name="Pathogen Informatics"/>
        </authorList>
    </citation>
    <scope>NUCLEOTIDE SEQUENCE [LARGE SCALE GENOMIC DNA]</scope>
    <source>
        <strain evidence="2 3">A316</strain>
        <strain evidence="1 4">A325</strain>
    </source>
</reference>
<proteinExistence type="predicted"/>
<evidence type="ECO:0000313" key="4">
    <source>
        <dbReference type="Proteomes" id="UP000046067"/>
    </source>
</evidence>
<organism evidence="2 3">
    <name type="scientific">Vibrio cholerae</name>
    <dbReference type="NCBI Taxonomy" id="666"/>
    <lineage>
        <taxon>Bacteria</taxon>
        <taxon>Pseudomonadati</taxon>
        <taxon>Pseudomonadota</taxon>
        <taxon>Gammaproteobacteria</taxon>
        <taxon>Vibrionales</taxon>
        <taxon>Vibrionaceae</taxon>
        <taxon>Vibrio</taxon>
    </lineage>
</organism>
<name>A0A655Q9Z1_VIBCL</name>
<dbReference type="EMBL" id="CWQY01000010">
    <property type="protein sequence ID" value="CSC60361.1"/>
    <property type="molecule type" value="Genomic_DNA"/>
</dbReference>
<dbReference type="Proteomes" id="UP000046067">
    <property type="component" value="Unassembled WGS sequence"/>
</dbReference>
<evidence type="ECO:0000313" key="3">
    <source>
        <dbReference type="Proteomes" id="UP000041770"/>
    </source>
</evidence>
<evidence type="ECO:0000313" key="2">
    <source>
        <dbReference type="EMBL" id="CSC60361.1"/>
    </source>
</evidence>
<protein>
    <submittedName>
        <fullName evidence="2">Uncharacterized protein</fullName>
    </submittedName>
</protein>
<sequence length="94" mass="10532">MGKQCVILENHSDIALLRGQPAFTVIQGDTVKAKLTRSQRQQAGNRFQQGGFTTTTCAKQTDNFARIDLQRERFQYGLCIVLASEIFNQQCAAH</sequence>
<gene>
    <name evidence="2" type="ORF">ERS013200_01781</name>
    <name evidence="1" type="ORF">ERS013201_01966</name>
</gene>
<dbReference type="AntiFam" id="ANF00095">
    <property type="entry name" value="Shadow ORF (opposite ABC transporters)"/>
</dbReference>
<dbReference type="Proteomes" id="UP000041770">
    <property type="component" value="Unassembled WGS sequence"/>
</dbReference>
<accession>A0A655Q9Z1</accession>
<dbReference type="EMBL" id="CWQJ01000010">
    <property type="protein sequence ID" value="CSC17299.1"/>
    <property type="molecule type" value="Genomic_DNA"/>
</dbReference>
<evidence type="ECO:0000313" key="1">
    <source>
        <dbReference type="EMBL" id="CSC17299.1"/>
    </source>
</evidence>
<dbReference type="AlphaFoldDB" id="A0A655Q9Z1"/>